<dbReference type="Proteomes" id="UP001295684">
    <property type="component" value="Unassembled WGS sequence"/>
</dbReference>
<name>A0AAD1XQ54_EUPCR</name>
<dbReference type="EMBL" id="CAMPGE010018347">
    <property type="protein sequence ID" value="CAI2376772.1"/>
    <property type="molecule type" value="Genomic_DNA"/>
</dbReference>
<evidence type="ECO:0008006" key="3">
    <source>
        <dbReference type="Google" id="ProtNLM"/>
    </source>
</evidence>
<proteinExistence type="predicted"/>
<protein>
    <recommendedName>
        <fullName evidence="3">C2 domain-containing protein</fullName>
    </recommendedName>
</protein>
<accession>A0AAD1XQ54</accession>
<gene>
    <name evidence="1" type="ORF">ECRASSUSDP1_LOCUS18147</name>
</gene>
<evidence type="ECO:0000313" key="1">
    <source>
        <dbReference type="EMBL" id="CAI2376772.1"/>
    </source>
</evidence>
<comment type="caution">
    <text evidence="1">The sequence shown here is derived from an EMBL/GenBank/DDBJ whole genome shotgun (WGS) entry which is preliminary data.</text>
</comment>
<organism evidence="1 2">
    <name type="scientific">Euplotes crassus</name>
    <dbReference type="NCBI Taxonomy" id="5936"/>
    <lineage>
        <taxon>Eukaryota</taxon>
        <taxon>Sar</taxon>
        <taxon>Alveolata</taxon>
        <taxon>Ciliophora</taxon>
        <taxon>Intramacronucleata</taxon>
        <taxon>Spirotrichea</taxon>
        <taxon>Hypotrichia</taxon>
        <taxon>Euplotida</taxon>
        <taxon>Euplotidae</taxon>
        <taxon>Moneuplotes</taxon>
    </lineage>
</organism>
<evidence type="ECO:0000313" key="2">
    <source>
        <dbReference type="Proteomes" id="UP001295684"/>
    </source>
</evidence>
<dbReference type="AlphaFoldDB" id="A0AAD1XQ54"/>
<sequence length="280" mass="32947">MHSITHKSAIMTCILDPPDLVDRSDVRFFKVFLYYIGKTQDVVRNREELFANATEPVWTQVLENQRFDAYEFTGLDPSSVYKCKAQIHMKDLSNGEDDGRSVGEIFELEEMVFNTTTEPLLDEPLFDENFSLYSSRNLEDQFDRSSDLYNFQVKHLRPPLCESEKVLKDFSHPFGMPGETEEEIREKRKQINSELLAARGTKDWKEFINQSYKYTPHTREGRQKRVDRLLMISNAIDAFDEIPNVPRYAGDDPKKSRHFLKNDWFMGPFYSYDVNYLNKD</sequence>
<reference evidence="1" key="1">
    <citation type="submission" date="2023-07" db="EMBL/GenBank/DDBJ databases">
        <authorList>
            <consortium name="AG Swart"/>
            <person name="Singh M."/>
            <person name="Singh A."/>
            <person name="Seah K."/>
            <person name="Emmerich C."/>
        </authorList>
    </citation>
    <scope>NUCLEOTIDE SEQUENCE</scope>
    <source>
        <strain evidence="1">DP1</strain>
    </source>
</reference>
<keyword evidence="2" id="KW-1185">Reference proteome</keyword>